<dbReference type="EMBL" id="LAZR01033203">
    <property type="protein sequence ID" value="KKL48760.1"/>
    <property type="molecule type" value="Genomic_DNA"/>
</dbReference>
<evidence type="ECO:0000313" key="1">
    <source>
        <dbReference type="EMBL" id="KKL48760.1"/>
    </source>
</evidence>
<reference evidence="1" key="1">
    <citation type="journal article" date="2015" name="Nature">
        <title>Complex archaea that bridge the gap between prokaryotes and eukaryotes.</title>
        <authorList>
            <person name="Spang A."/>
            <person name="Saw J.H."/>
            <person name="Jorgensen S.L."/>
            <person name="Zaremba-Niedzwiedzka K."/>
            <person name="Martijn J."/>
            <person name="Lind A.E."/>
            <person name="van Eijk R."/>
            <person name="Schleper C."/>
            <person name="Guy L."/>
            <person name="Ettema T.J."/>
        </authorList>
    </citation>
    <scope>NUCLEOTIDE SEQUENCE</scope>
</reference>
<sequence>MWPGVTGQRKLASPYRAREYVFILPLAVDLYG</sequence>
<organism evidence="1">
    <name type="scientific">marine sediment metagenome</name>
    <dbReference type="NCBI Taxonomy" id="412755"/>
    <lineage>
        <taxon>unclassified sequences</taxon>
        <taxon>metagenomes</taxon>
        <taxon>ecological metagenomes</taxon>
    </lineage>
</organism>
<gene>
    <name evidence="1" type="ORF">LCGC14_2322300</name>
</gene>
<comment type="caution">
    <text evidence="1">The sequence shown here is derived from an EMBL/GenBank/DDBJ whole genome shotgun (WGS) entry which is preliminary data.</text>
</comment>
<accession>A0A0F9EUZ0</accession>
<name>A0A0F9EUZ0_9ZZZZ</name>
<proteinExistence type="predicted"/>
<protein>
    <submittedName>
        <fullName evidence="1">Uncharacterized protein</fullName>
    </submittedName>
</protein>
<feature type="non-terminal residue" evidence="1">
    <location>
        <position position="32"/>
    </location>
</feature>
<dbReference type="AlphaFoldDB" id="A0A0F9EUZ0"/>